<dbReference type="EMBL" id="FNBW01000001">
    <property type="protein sequence ID" value="SDF07710.1"/>
    <property type="molecule type" value="Genomic_DNA"/>
</dbReference>
<evidence type="ECO:0000256" key="3">
    <source>
        <dbReference type="ARBA" id="ARBA00022970"/>
    </source>
</evidence>
<sequence>MKPMRYAGVVGAGLAAAFALSAPASVAAKDTVSLGIVAFLSGPAAGPYGVPGRNGAEMVIEAINKGTLPAPYDTKGFAGATVEAEYIDESGGNTKQVSEYRNLVQKREVDAVVGYVSSGSCAAIAPVAEELQKLTVMAVCGTPRIFEEAPREYVFRTMSHATADNIAAAHYVKEMMPDVKSYTGINQNYAWGQDSWRDFSLAMTDVMPDAKVSDKPQFPKIFAGQYGSEISALSLDDAELVHSSFWGGDFEAFILQATPRGFFQQKKVVLTVGGVSAYRLGKRLPDGVAIGSRGPYGILVRDRDTPLNTWFVETYKEAYGEYPSGAAYQYAQAILATKIAYDKAAEAAGSFPDEKQVRDALTGLEFESFAAPVKMALGNGHQAITEHMYGIVQWNEDAGELGLRDVKVYPAECVMPPADKTSVEWIEAGMPGAKC</sequence>
<evidence type="ECO:0000259" key="5">
    <source>
        <dbReference type="Pfam" id="PF13458"/>
    </source>
</evidence>
<dbReference type="Pfam" id="PF13458">
    <property type="entry name" value="Peripla_BP_6"/>
    <property type="match status" value="1"/>
</dbReference>
<dbReference type="PANTHER" id="PTHR30483">
    <property type="entry name" value="LEUCINE-SPECIFIC-BINDING PROTEIN"/>
    <property type="match status" value="1"/>
</dbReference>
<dbReference type="PANTHER" id="PTHR30483:SF37">
    <property type="entry name" value="ABC TRANSPORTER SUBSTRATE-BINDING PROTEIN"/>
    <property type="match status" value="1"/>
</dbReference>
<name>A0A8G2ETY2_9PROT</name>
<keyword evidence="3" id="KW-0029">Amino-acid transport</keyword>
<dbReference type="InterPro" id="IPR051010">
    <property type="entry name" value="BCAA_transport"/>
</dbReference>
<comment type="caution">
    <text evidence="6">The sequence shown here is derived from an EMBL/GenBank/DDBJ whole genome shotgun (WGS) entry which is preliminary data.</text>
</comment>
<dbReference type="InterPro" id="IPR028082">
    <property type="entry name" value="Peripla_BP_I"/>
</dbReference>
<dbReference type="InterPro" id="IPR028081">
    <property type="entry name" value="Leu-bd"/>
</dbReference>
<feature type="domain" description="Leucine-binding protein" evidence="5">
    <location>
        <begin position="31"/>
        <end position="397"/>
    </location>
</feature>
<dbReference type="RefSeq" id="WP_215906012.1">
    <property type="nucleotide sequence ID" value="NZ_FNBW01000001.1"/>
</dbReference>
<keyword evidence="7" id="KW-1185">Reference proteome</keyword>
<keyword evidence="3" id="KW-0813">Transport</keyword>
<feature type="signal peptide" evidence="4">
    <location>
        <begin position="1"/>
        <end position="27"/>
    </location>
</feature>
<proteinExistence type="inferred from homology"/>
<comment type="similarity">
    <text evidence="1">Belongs to the leucine-binding protein family.</text>
</comment>
<evidence type="ECO:0000256" key="1">
    <source>
        <dbReference type="ARBA" id="ARBA00010062"/>
    </source>
</evidence>
<dbReference type="GO" id="GO:0006865">
    <property type="term" value="P:amino acid transport"/>
    <property type="evidence" value="ECO:0007669"/>
    <property type="project" value="UniProtKB-KW"/>
</dbReference>
<evidence type="ECO:0000313" key="6">
    <source>
        <dbReference type="EMBL" id="SDF07710.1"/>
    </source>
</evidence>
<dbReference type="SUPFAM" id="SSF53822">
    <property type="entry name" value="Periplasmic binding protein-like I"/>
    <property type="match status" value="1"/>
</dbReference>
<dbReference type="Gene3D" id="3.40.50.2300">
    <property type="match status" value="2"/>
</dbReference>
<organism evidence="6 7">
    <name type="scientific">Thalassobaculum litoreum DSM 18839</name>
    <dbReference type="NCBI Taxonomy" id="1123362"/>
    <lineage>
        <taxon>Bacteria</taxon>
        <taxon>Pseudomonadati</taxon>
        <taxon>Pseudomonadota</taxon>
        <taxon>Alphaproteobacteria</taxon>
        <taxon>Rhodospirillales</taxon>
        <taxon>Thalassobaculaceae</taxon>
        <taxon>Thalassobaculum</taxon>
    </lineage>
</organism>
<dbReference type="CDD" id="cd06330">
    <property type="entry name" value="PBP1_As_SBP-like"/>
    <property type="match status" value="1"/>
</dbReference>
<evidence type="ECO:0000313" key="7">
    <source>
        <dbReference type="Proteomes" id="UP000198615"/>
    </source>
</evidence>
<accession>A0A8G2ETY2</accession>
<keyword evidence="2 4" id="KW-0732">Signal</keyword>
<evidence type="ECO:0000256" key="4">
    <source>
        <dbReference type="SAM" id="SignalP"/>
    </source>
</evidence>
<dbReference type="Proteomes" id="UP000198615">
    <property type="component" value="Unassembled WGS sequence"/>
</dbReference>
<dbReference type="AlphaFoldDB" id="A0A8G2ETY2"/>
<evidence type="ECO:0000256" key="2">
    <source>
        <dbReference type="ARBA" id="ARBA00022729"/>
    </source>
</evidence>
<reference evidence="6 7" key="1">
    <citation type="submission" date="2016-10" db="EMBL/GenBank/DDBJ databases">
        <authorList>
            <person name="Varghese N."/>
            <person name="Submissions S."/>
        </authorList>
    </citation>
    <scope>NUCLEOTIDE SEQUENCE [LARGE SCALE GENOMIC DNA]</scope>
    <source>
        <strain evidence="6 7">DSM 18839</strain>
    </source>
</reference>
<feature type="chain" id="PRO_5034609023" evidence="4">
    <location>
        <begin position="28"/>
        <end position="435"/>
    </location>
</feature>
<gene>
    <name evidence="6" type="ORF">SAMN05660686_00153</name>
</gene>
<protein>
    <submittedName>
        <fullName evidence="6">Branched-chain amino acid transport system substrate-binding protein</fullName>
    </submittedName>
</protein>